<evidence type="ECO:0000256" key="2">
    <source>
        <dbReference type="ARBA" id="ARBA00022679"/>
    </source>
</evidence>
<dbReference type="InterPro" id="IPR004556">
    <property type="entry name" value="HemK-like"/>
</dbReference>
<keyword evidence="3 5" id="KW-0949">S-adenosyl-L-methionine</keyword>
<dbReference type="InterPro" id="IPR050320">
    <property type="entry name" value="N5-glutamine_MTase"/>
</dbReference>
<comment type="catalytic activity">
    <reaction evidence="4 5">
        <text>L-glutaminyl-[peptide chain release factor] + S-adenosyl-L-methionine = N(5)-methyl-L-glutaminyl-[peptide chain release factor] + S-adenosyl-L-homocysteine + H(+)</text>
        <dbReference type="Rhea" id="RHEA:42896"/>
        <dbReference type="Rhea" id="RHEA-COMP:10271"/>
        <dbReference type="Rhea" id="RHEA-COMP:10272"/>
        <dbReference type="ChEBI" id="CHEBI:15378"/>
        <dbReference type="ChEBI" id="CHEBI:30011"/>
        <dbReference type="ChEBI" id="CHEBI:57856"/>
        <dbReference type="ChEBI" id="CHEBI:59789"/>
        <dbReference type="ChEBI" id="CHEBI:61891"/>
        <dbReference type="EC" id="2.1.1.297"/>
    </reaction>
</comment>
<keyword evidence="9" id="KW-1185">Reference proteome</keyword>
<dbReference type="InterPro" id="IPR019874">
    <property type="entry name" value="RF_methyltr_PrmC"/>
</dbReference>
<dbReference type="Proteomes" id="UP000075320">
    <property type="component" value="Unassembled WGS sequence"/>
</dbReference>
<feature type="binding site" evidence="5">
    <location>
        <position position="144"/>
    </location>
    <ligand>
        <name>S-adenosyl-L-methionine</name>
        <dbReference type="ChEBI" id="CHEBI:59789"/>
    </ligand>
</feature>
<feature type="binding site" evidence="5">
    <location>
        <position position="198"/>
    </location>
    <ligand>
        <name>S-adenosyl-L-methionine</name>
        <dbReference type="ChEBI" id="CHEBI:59789"/>
    </ligand>
</feature>
<name>A0A150WQX4_BDEBC</name>
<reference evidence="8 9" key="1">
    <citation type="submission" date="2016-03" db="EMBL/GenBank/DDBJ databases">
        <authorList>
            <person name="Ploux O."/>
        </authorList>
    </citation>
    <scope>NUCLEOTIDE SEQUENCE [LARGE SCALE GENOMIC DNA]</scope>
    <source>
        <strain evidence="8 9">R0</strain>
    </source>
</reference>
<dbReference type="InterPro" id="IPR007848">
    <property type="entry name" value="Small_mtfrase_dom"/>
</dbReference>
<evidence type="ECO:0000313" key="9">
    <source>
        <dbReference type="Proteomes" id="UP000075320"/>
    </source>
</evidence>
<organism evidence="8 9">
    <name type="scientific">Bdellovibrio bacteriovorus</name>
    <dbReference type="NCBI Taxonomy" id="959"/>
    <lineage>
        <taxon>Bacteria</taxon>
        <taxon>Pseudomonadati</taxon>
        <taxon>Bdellovibrionota</taxon>
        <taxon>Bdellovibrionia</taxon>
        <taxon>Bdellovibrionales</taxon>
        <taxon>Pseudobdellovibrionaceae</taxon>
        <taxon>Bdellovibrio</taxon>
    </lineage>
</organism>
<dbReference type="GO" id="GO:0102559">
    <property type="term" value="F:peptide chain release factor N(5)-glutamine methyltransferase activity"/>
    <property type="evidence" value="ECO:0007669"/>
    <property type="project" value="UniProtKB-EC"/>
</dbReference>
<dbReference type="GO" id="GO:0003676">
    <property type="term" value="F:nucleic acid binding"/>
    <property type="evidence" value="ECO:0007669"/>
    <property type="project" value="InterPro"/>
</dbReference>
<gene>
    <name evidence="5" type="primary">prmC</name>
    <name evidence="8" type="ORF">AZI86_06965</name>
</gene>
<dbReference type="Gene3D" id="3.40.50.150">
    <property type="entry name" value="Vaccinia Virus protein VP39"/>
    <property type="match status" value="1"/>
</dbReference>
<dbReference type="NCBIfam" id="TIGR03534">
    <property type="entry name" value="RF_mod_PrmC"/>
    <property type="match status" value="1"/>
</dbReference>
<dbReference type="EMBL" id="LUKE01000001">
    <property type="protein sequence ID" value="KYG66776.1"/>
    <property type="molecule type" value="Genomic_DNA"/>
</dbReference>
<sequence>MKLKEILDKTTQFFKDKGIETPRLDAELLLAHGLKLERIQLYLKFDQPMKEDELATLRELVRRRAQGEPVAYILGYREFYKYRFEVNNHVLIPRPETEHVIEEVLAWAKDQKSDLGLIDLGFGSGCIGLTLLKELPQAKLVAVDISAEASAVAKRNAESLGVQDRVRFVNADAANSDAVLTAYKELTGNDKIDVLVSNPPYIASDDPQVEANVKKFEPNLALFADDQGLALLKNWSKIYSSHLAAKACVVMEMGMTQGSVMKDYFSNFNVFSEVKVIKDLAGLDRLICGVKNG</sequence>
<feature type="binding site" evidence="5">
    <location>
        <begin position="121"/>
        <end position="125"/>
    </location>
    <ligand>
        <name>S-adenosyl-L-methionine</name>
        <dbReference type="ChEBI" id="CHEBI:59789"/>
    </ligand>
</feature>
<comment type="caution">
    <text evidence="5">Lacks conserved residue(s) required for the propagation of feature annotation.</text>
</comment>
<evidence type="ECO:0000256" key="4">
    <source>
        <dbReference type="ARBA" id="ARBA00048391"/>
    </source>
</evidence>
<dbReference type="SUPFAM" id="SSF53335">
    <property type="entry name" value="S-adenosyl-L-methionine-dependent methyltransferases"/>
    <property type="match status" value="1"/>
</dbReference>
<accession>A0A150WQX4</accession>
<comment type="function">
    <text evidence="5">Methylates the class 1 translation termination release factors RF1/PrfA and RF2/PrfB on the glutamine residue of the universally conserved GGQ motif.</text>
</comment>
<dbReference type="InterPro" id="IPR002052">
    <property type="entry name" value="DNA_methylase_N6_adenine_CS"/>
</dbReference>
<dbReference type="InterPro" id="IPR029063">
    <property type="entry name" value="SAM-dependent_MTases_sf"/>
</dbReference>
<dbReference type="CDD" id="cd02440">
    <property type="entry name" value="AdoMet_MTases"/>
    <property type="match status" value="1"/>
</dbReference>
<dbReference type="InterPro" id="IPR040758">
    <property type="entry name" value="PrmC_N"/>
</dbReference>
<dbReference type="GO" id="GO:0032259">
    <property type="term" value="P:methylation"/>
    <property type="evidence" value="ECO:0007669"/>
    <property type="project" value="UniProtKB-KW"/>
</dbReference>
<keyword evidence="2 5" id="KW-0808">Transferase</keyword>
<evidence type="ECO:0000259" key="6">
    <source>
        <dbReference type="Pfam" id="PF05175"/>
    </source>
</evidence>
<comment type="caution">
    <text evidence="8">The sequence shown here is derived from an EMBL/GenBank/DDBJ whole genome shotgun (WGS) entry which is preliminary data.</text>
</comment>
<feature type="binding site" evidence="5">
    <location>
        <begin position="198"/>
        <end position="201"/>
    </location>
    <ligand>
        <name>substrate</name>
    </ligand>
</feature>
<evidence type="ECO:0000259" key="7">
    <source>
        <dbReference type="Pfam" id="PF17827"/>
    </source>
</evidence>
<dbReference type="Pfam" id="PF17827">
    <property type="entry name" value="PrmC_N"/>
    <property type="match status" value="1"/>
</dbReference>
<feature type="domain" description="Release factor glutamine methyltransferase N-terminal" evidence="7">
    <location>
        <begin position="5"/>
        <end position="75"/>
    </location>
</feature>
<dbReference type="Gene3D" id="1.10.8.10">
    <property type="entry name" value="DNA helicase RuvA subunit, C-terminal domain"/>
    <property type="match status" value="1"/>
</dbReference>
<evidence type="ECO:0000313" key="8">
    <source>
        <dbReference type="EMBL" id="KYG66776.1"/>
    </source>
</evidence>
<evidence type="ECO:0000256" key="3">
    <source>
        <dbReference type="ARBA" id="ARBA00022691"/>
    </source>
</evidence>
<dbReference type="AlphaFoldDB" id="A0A150WQX4"/>
<dbReference type="PANTHER" id="PTHR18895:SF74">
    <property type="entry name" value="MTRF1L RELEASE FACTOR GLUTAMINE METHYLTRANSFERASE"/>
    <property type="match status" value="1"/>
</dbReference>
<proteinExistence type="inferred from homology"/>
<feature type="domain" description="Methyltransferase small" evidence="6">
    <location>
        <begin position="116"/>
        <end position="207"/>
    </location>
</feature>
<dbReference type="OrthoDB" id="5297556at2"/>
<protein>
    <recommendedName>
        <fullName evidence="5">Release factor glutamine methyltransferase</fullName>
        <shortName evidence="5">RF MTase</shortName>
        <ecNumber evidence="5">2.1.1.297</ecNumber>
    </recommendedName>
    <alternativeName>
        <fullName evidence="5">N5-glutamine methyltransferase PrmC</fullName>
    </alternativeName>
    <alternativeName>
        <fullName evidence="5">Protein-(glutamine-N5) MTase PrmC</fullName>
    </alternativeName>
    <alternativeName>
        <fullName evidence="5">Protein-glutamine N-methyltransferase PrmC</fullName>
    </alternativeName>
</protein>
<dbReference type="RefSeq" id="WP_061834354.1">
    <property type="nucleotide sequence ID" value="NZ_LUKE01000001.1"/>
</dbReference>
<comment type="similarity">
    <text evidence="5">Belongs to the protein N5-glutamine methyltransferase family. PrmC subfamily.</text>
</comment>
<dbReference type="Pfam" id="PF05175">
    <property type="entry name" value="MTS"/>
    <property type="match status" value="1"/>
</dbReference>
<dbReference type="HAMAP" id="MF_02126">
    <property type="entry name" value="RF_methyltr_PrmC"/>
    <property type="match status" value="1"/>
</dbReference>
<evidence type="ECO:0000256" key="1">
    <source>
        <dbReference type="ARBA" id="ARBA00022603"/>
    </source>
</evidence>
<dbReference type="NCBIfam" id="TIGR00536">
    <property type="entry name" value="hemK_fam"/>
    <property type="match status" value="1"/>
</dbReference>
<keyword evidence="1 5" id="KW-0489">Methyltransferase</keyword>
<dbReference type="PROSITE" id="PS00092">
    <property type="entry name" value="N6_MTASE"/>
    <property type="match status" value="1"/>
</dbReference>
<evidence type="ECO:0000256" key="5">
    <source>
        <dbReference type="HAMAP-Rule" id="MF_02126"/>
    </source>
</evidence>
<dbReference type="EC" id="2.1.1.297" evidence="5"/>
<dbReference type="PANTHER" id="PTHR18895">
    <property type="entry name" value="HEMK METHYLTRANSFERASE"/>
    <property type="match status" value="1"/>
</dbReference>